<sequence>MTKLASLNVDAAARAVAGVGGIGRKEHPALEPGVCRNCGDDGARRRAIVPDGDHGRNDIRLCQDCADDRTAGGSRADCGGLPVERDTVTDRDDERCRGCGVREALVFGDVLHLHAVVSPAAGGHRHVHNVVALCPICHERVHGSG</sequence>
<dbReference type="AlphaFoldDB" id="A0ABD6DHK1"/>
<evidence type="ECO:0000313" key="1">
    <source>
        <dbReference type="EMBL" id="MFD1644832.1"/>
    </source>
</evidence>
<reference evidence="1 2" key="1">
    <citation type="journal article" date="2019" name="Int. J. Syst. Evol. Microbiol.">
        <title>The Global Catalogue of Microorganisms (GCM) 10K type strain sequencing project: providing services to taxonomists for standard genome sequencing and annotation.</title>
        <authorList>
            <consortium name="The Broad Institute Genomics Platform"/>
            <consortium name="The Broad Institute Genome Sequencing Center for Infectious Disease"/>
            <person name="Wu L."/>
            <person name="Ma J."/>
        </authorList>
    </citation>
    <scope>NUCLEOTIDE SEQUENCE [LARGE SCALE GENOMIC DNA]</scope>
    <source>
        <strain evidence="1 2">CGMCC 1.10390</strain>
    </source>
</reference>
<evidence type="ECO:0000313" key="2">
    <source>
        <dbReference type="Proteomes" id="UP001597034"/>
    </source>
</evidence>
<name>A0ABD6DHK1_9EURY</name>
<accession>A0ABD6DHK1</accession>
<dbReference type="RefSeq" id="WP_256400078.1">
    <property type="nucleotide sequence ID" value="NZ_JANHJR010000002.1"/>
</dbReference>
<dbReference type="EMBL" id="JBHUDO010000001">
    <property type="protein sequence ID" value="MFD1644832.1"/>
    <property type="molecule type" value="Genomic_DNA"/>
</dbReference>
<dbReference type="Proteomes" id="UP001597034">
    <property type="component" value="Unassembled WGS sequence"/>
</dbReference>
<organism evidence="1 2">
    <name type="scientific">Haloarchaeobius litoreus</name>
    <dbReference type="NCBI Taxonomy" id="755306"/>
    <lineage>
        <taxon>Archaea</taxon>
        <taxon>Methanobacteriati</taxon>
        <taxon>Methanobacteriota</taxon>
        <taxon>Stenosarchaea group</taxon>
        <taxon>Halobacteria</taxon>
        <taxon>Halobacteriales</taxon>
        <taxon>Halorubellaceae</taxon>
        <taxon>Haloarchaeobius</taxon>
    </lineage>
</organism>
<proteinExistence type="predicted"/>
<evidence type="ECO:0008006" key="3">
    <source>
        <dbReference type="Google" id="ProtNLM"/>
    </source>
</evidence>
<protein>
    <recommendedName>
        <fullName evidence="3">HNH endonuclease</fullName>
    </recommendedName>
</protein>
<keyword evidence="2" id="KW-1185">Reference proteome</keyword>
<gene>
    <name evidence="1" type="ORF">ACFSBL_03960</name>
</gene>
<comment type="caution">
    <text evidence="1">The sequence shown here is derived from an EMBL/GenBank/DDBJ whole genome shotgun (WGS) entry which is preliminary data.</text>
</comment>
<dbReference type="Gene3D" id="1.10.30.50">
    <property type="match status" value="1"/>
</dbReference>